<dbReference type="PANTHER" id="PTHR47184">
    <property type="entry name" value="PHOSPHATIDYLINOSITOL 3-AND 4-KINASE FAMILY PROTEIN-RELATED"/>
    <property type="match status" value="1"/>
</dbReference>
<dbReference type="InterPro" id="IPR011989">
    <property type="entry name" value="ARM-like"/>
</dbReference>
<evidence type="ECO:0000256" key="1">
    <source>
        <dbReference type="SAM" id="MobiDB-lite"/>
    </source>
</evidence>
<dbReference type="EMBL" id="KE344371">
    <property type="protein sequence ID" value="EXB59008.1"/>
    <property type="molecule type" value="Genomic_DNA"/>
</dbReference>
<dbReference type="InterPro" id="IPR022075">
    <property type="entry name" value="Symplekin_C"/>
</dbReference>
<gene>
    <name evidence="4" type="ORF">L484_008249</name>
</gene>
<organism evidence="4 5">
    <name type="scientific">Morus notabilis</name>
    <dbReference type="NCBI Taxonomy" id="981085"/>
    <lineage>
        <taxon>Eukaryota</taxon>
        <taxon>Viridiplantae</taxon>
        <taxon>Streptophyta</taxon>
        <taxon>Embryophyta</taxon>
        <taxon>Tracheophyta</taxon>
        <taxon>Spermatophyta</taxon>
        <taxon>Magnoliopsida</taxon>
        <taxon>eudicotyledons</taxon>
        <taxon>Gunneridae</taxon>
        <taxon>Pentapetalae</taxon>
        <taxon>rosids</taxon>
        <taxon>fabids</taxon>
        <taxon>Rosales</taxon>
        <taxon>Moraceae</taxon>
        <taxon>Moreae</taxon>
        <taxon>Morus</taxon>
    </lineage>
</organism>
<dbReference type="Pfam" id="PF11935">
    <property type="entry name" value="SYMPK_PTA1_N"/>
    <property type="match status" value="1"/>
</dbReference>
<dbReference type="Gene3D" id="1.25.10.10">
    <property type="entry name" value="Leucine-rich Repeat Variant"/>
    <property type="match status" value="2"/>
</dbReference>
<protein>
    <recommendedName>
        <fullName evidence="6">Symplekin</fullName>
    </recommendedName>
</protein>
<keyword evidence="5" id="KW-1185">Reference proteome</keyword>
<feature type="domain" description="Symplekin C-terminal" evidence="3">
    <location>
        <begin position="924"/>
        <end position="966"/>
    </location>
</feature>
<dbReference type="eggNOG" id="KOG1895">
    <property type="taxonomic scope" value="Eukaryota"/>
</dbReference>
<dbReference type="SUPFAM" id="SSF48371">
    <property type="entry name" value="ARM repeat"/>
    <property type="match status" value="1"/>
</dbReference>
<sequence>MVGMMMTANSTEKLAGLVDSAKFATDIPSKLDRLRQLKHDLLHENPSSLSDLLPRLFELQSDRFGPVRKFATKIIGEIGLKYVEFLPEIVPVLITVLNDATPAVARQGINCGINLFRRTLERIAVQGLHSSELDGSLESSWEWMLKLKEKIYSIAFQPGGGGIRLLALKFVVAVILLYTPDPNGSPEPPSHEAIAKKRPAFYGRVLPVLLGLKLSSSVINGLHISGAHYALKNAFLTCLKCTHAGAAPGEKPTVEAYESVQNNFGKKRSGSQDKGDFVKDEDTPGKRIRATPNVSEESAKELNTTISVTYDDISSTGPTTSEGDGDTGPVHQLVAMFGALVAQGEKAVGSLEILISSISADLLAEVVMVSMRNLPLAHAIAEAGDEPVQNMSIVGSDSQVKYPPSFVANVLSLSSMFPKIASLVDTRQSVVNDKAKPEVEKERSADNAVASVGIDEGAETLLLSAGVSDSSDISEMGKGCLAFPSDIHDAGNMESEIPGLDSSVRNDNLSGQLAASSLVSMDVEDASQEKITSFVQKTSLHLLPSTSTERSDELSPKATVSDVNSLVSSTATSVGLPHHFVLPKMSAPVVNLADDEKDNLQKSAFVRVVEAYKQTTVTGGSQIRSSLLAHLGVEFPLELDSWKLIQTHILADYTNHEASYFLGHELTLRVLYRLFGEAEEDHDFFSSRTATSVYEMFLLTVVETLRDSFPPSDKSLSRLLGEVPYLPDKVLKLLERMCSPGNFDKAEKELQSGDRVTQGLSIVWSLILLRPPFRDACLKIALKSAVHHMEEVRMKAIRLVANKLYPLSSIAKRIEDFAKETLLSVINGETTETLDAEGPISELRKAVDRHIPILVRTMGSSSDLLEIISDPPVGSENLLMQDAEILIPILPFLSKDEVLLNFPQVVNLPIDKFRVALARILQVDFVMEILSRLVSKQIWKYPKLWVGFLKCAFLTKPQSFGVLLQVCL</sequence>
<evidence type="ECO:0008006" key="6">
    <source>
        <dbReference type="Google" id="ProtNLM"/>
    </source>
</evidence>
<name>W9QYQ5_9ROSA</name>
<dbReference type="STRING" id="981085.W9QYQ5"/>
<dbReference type="InterPro" id="IPR032460">
    <property type="entry name" value="Symplekin/Pta1_N"/>
</dbReference>
<evidence type="ECO:0000313" key="4">
    <source>
        <dbReference type="EMBL" id="EXB59008.1"/>
    </source>
</evidence>
<dbReference type="Proteomes" id="UP000030645">
    <property type="component" value="Unassembled WGS sequence"/>
</dbReference>
<feature type="domain" description="Symplekin/Pta1 N-terminal" evidence="2">
    <location>
        <begin position="102"/>
        <end position="189"/>
    </location>
</feature>
<reference evidence="5" key="1">
    <citation type="submission" date="2013-01" db="EMBL/GenBank/DDBJ databases">
        <title>Draft Genome Sequence of a Mulberry Tree, Morus notabilis C.K. Schneid.</title>
        <authorList>
            <person name="He N."/>
            <person name="Zhao S."/>
        </authorList>
    </citation>
    <scope>NUCLEOTIDE SEQUENCE</scope>
</reference>
<evidence type="ECO:0000259" key="3">
    <source>
        <dbReference type="Pfam" id="PF12295"/>
    </source>
</evidence>
<evidence type="ECO:0000259" key="2">
    <source>
        <dbReference type="Pfam" id="PF11935"/>
    </source>
</evidence>
<dbReference type="PANTHER" id="PTHR47184:SF2">
    <property type="entry name" value="SYMPLEKIN"/>
    <property type="match status" value="1"/>
</dbReference>
<accession>W9QYQ5</accession>
<evidence type="ECO:0000313" key="5">
    <source>
        <dbReference type="Proteomes" id="UP000030645"/>
    </source>
</evidence>
<feature type="compositionally biased region" description="Basic and acidic residues" evidence="1">
    <location>
        <begin position="270"/>
        <end position="285"/>
    </location>
</feature>
<dbReference type="InterPro" id="IPR016024">
    <property type="entry name" value="ARM-type_fold"/>
</dbReference>
<feature type="region of interest" description="Disordered" evidence="1">
    <location>
        <begin position="263"/>
        <end position="299"/>
    </location>
</feature>
<dbReference type="AlphaFoldDB" id="W9QYQ5"/>
<dbReference type="Pfam" id="PF12295">
    <property type="entry name" value="Symplekin_C"/>
    <property type="match status" value="1"/>
</dbReference>
<proteinExistence type="predicted"/>